<organism evidence="3 4">
    <name type="scientific">Vitis vinifera</name>
    <name type="common">Grape</name>
    <dbReference type="NCBI Taxonomy" id="29760"/>
    <lineage>
        <taxon>Eukaryota</taxon>
        <taxon>Viridiplantae</taxon>
        <taxon>Streptophyta</taxon>
        <taxon>Embryophyta</taxon>
        <taxon>Tracheophyta</taxon>
        <taxon>Spermatophyta</taxon>
        <taxon>Magnoliopsida</taxon>
        <taxon>eudicotyledons</taxon>
        <taxon>Gunneridae</taxon>
        <taxon>Pentapetalae</taxon>
        <taxon>rosids</taxon>
        <taxon>Vitales</taxon>
        <taxon>Vitaceae</taxon>
        <taxon>Viteae</taxon>
        <taxon>Vitis</taxon>
    </lineage>
</organism>
<evidence type="ECO:0000256" key="2">
    <source>
        <dbReference type="SAM" id="MobiDB-lite"/>
    </source>
</evidence>
<evidence type="ECO:0000256" key="1">
    <source>
        <dbReference type="PROSITE-ProRule" id="PRU00221"/>
    </source>
</evidence>
<dbReference type="Gene3D" id="2.130.10.10">
    <property type="entry name" value="YVTN repeat-like/Quinoprotein amine dehydrogenase"/>
    <property type="match status" value="2"/>
</dbReference>
<dbReference type="InterPro" id="IPR044621">
    <property type="entry name" value="NEDD1"/>
</dbReference>
<dbReference type="AlphaFoldDB" id="A0A438ENK3"/>
<dbReference type="PANTHER" id="PTHR45096">
    <property type="entry name" value="PROTEIN NEDD1"/>
    <property type="match status" value="1"/>
</dbReference>
<dbReference type="GO" id="GO:0140496">
    <property type="term" value="F:gamma-tubulin complex binding"/>
    <property type="evidence" value="ECO:0007669"/>
    <property type="project" value="InterPro"/>
</dbReference>
<dbReference type="EMBL" id="QGNW01001229">
    <property type="protein sequence ID" value="RVW49294.1"/>
    <property type="molecule type" value="Genomic_DNA"/>
</dbReference>
<comment type="caution">
    <text evidence="3">The sequence shown here is derived from an EMBL/GenBank/DDBJ whole genome shotgun (WGS) entry which is preliminary data.</text>
</comment>
<dbReference type="Proteomes" id="UP000288805">
    <property type="component" value="Unassembled WGS sequence"/>
</dbReference>
<dbReference type="InterPro" id="IPR015943">
    <property type="entry name" value="WD40/YVTN_repeat-like_dom_sf"/>
</dbReference>
<gene>
    <name evidence="3" type="primary">NEDD1_3</name>
    <name evidence="3" type="ORF">CK203_073176</name>
</gene>
<feature type="region of interest" description="Disordered" evidence="2">
    <location>
        <begin position="476"/>
        <end position="530"/>
    </location>
</feature>
<name>A0A438ENK3_VITVI</name>
<dbReference type="PROSITE" id="PS50082">
    <property type="entry name" value="WD_REPEATS_2"/>
    <property type="match status" value="2"/>
</dbReference>
<keyword evidence="1" id="KW-0853">WD repeat</keyword>
<feature type="compositionally biased region" description="Low complexity" evidence="2">
    <location>
        <begin position="491"/>
        <end position="512"/>
    </location>
</feature>
<protein>
    <submittedName>
        <fullName evidence="3">Protein NEDD1</fullName>
    </submittedName>
</protein>
<proteinExistence type="predicted"/>
<dbReference type="InterPro" id="IPR001680">
    <property type="entry name" value="WD40_rpt"/>
</dbReference>
<evidence type="ECO:0000313" key="3">
    <source>
        <dbReference type="EMBL" id="RVW49294.1"/>
    </source>
</evidence>
<dbReference type="SMART" id="SM00320">
    <property type="entry name" value="WD40"/>
    <property type="match status" value="7"/>
</dbReference>
<feature type="region of interest" description="Disordered" evidence="2">
    <location>
        <begin position="607"/>
        <end position="650"/>
    </location>
</feature>
<dbReference type="Pfam" id="PF00400">
    <property type="entry name" value="WD40"/>
    <property type="match status" value="1"/>
</dbReference>
<dbReference type="SUPFAM" id="SSF50978">
    <property type="entry name" value="WD40 repeat-like"/>
    <property type="match status" value="1"/>
</dbReference>
<dbReference type="GO" id="GO:0010968">
    <property type="term" value="P:regulation of microtubule nucleation"/>
    <property type="evidence" value="ECO:0007669"/>
    <property type="project" value="InterPro"/>
</dbReference>
<dbReference type="FunFam" id="2.130.10.10:FF:000344">
    <property type="entry name" value="Protein NEDD1"/>
    <property type="match status" value="1"/>
</dbReference>
<accession>A0A438ENK3</accession>
<evidence type="ECO:0000313" key="4">
    <source>
        <dbReference type="Proteomes" id="UP000288805"/>
    </source>
</evidence>
<dbReference type="InterPro" id="IPR036322">
    <property type="entry name" value="WD40_repeat_dom_sf"/>
</dbReference>
<feature type="compositionally biased region" description="Polar residues" evidence="2">
    <location>
        <begin position="622"/>
        <end position="636"/>
    </location>
</feature>
<sequence>MIHPPGDWKGTQHIVPVYIYLVWKLISKFSSFLWRQKWHRSDPEEACCCAWCMVGGSSSSDEAVCIDWITYSDVQEEKLDHPRVWYRRVETVFPSNVTGRGIDKRGPIGRIHGLLSRISHPKVPMMNFADPSTALLAASGGDTVKLFDVSVEPGDPCALSYSPSPGHQVNSVKWNHTNLVVASAGDDRKISLWRKNGQSMGTIPVSGTDSGDNIEESILAISFSNKGSRYICSGGSGQVVRIWDLQRKRCIKWLRGHTDTITGAMYNCKDEHLASISLNGDLILHNLASGARAAELKDPNEQVSRVLDYSRISRHLLVTAGDDGSIHMWDTTGRSPKVSWLKQHSAPTAGVSFSPSNDKIIATVGLDKKLYTFDTGSRRPSSCIPYEAPFSSLAFRDDGLILAAGTSNGRVVFYDVRGNHSPLLFFVLTVVQRSKPVIVNESNCTPETALLGGAVEDSILMPDPLPSVTSSSLSLSTAIPASRNPGRSGPSTETSSLTAASGGSVSSSLYLSTEEETPQKNHLRPGGTLARLHAPRSNYNFKDDMEVFSPLVDIQPITPSLDKLWDNHEAAKKDHLPVDKKPSSLLFPSSSRRFPFVDDGAIDHPIFDWKSSSTSRQDDTRASLSLLGSTPAPSSKSGEDSITPPEAWGGERLSDKFAHHRQSANLPSRLGMLTTSGLTSGSMLSGLQDLSVSTSQTSMSSLSNSNLGYANLRPKDVSSSQETSLGFSEHVPFSSISMSLGTKGVTGQTNLELPGPTSLNLPRRFSTYAERIGTTSSFSDGISLSMGSPKTKKSGAETREELLHSLLSRTDISTAMEPGILPSINGGTSQPQKAPIQTDSQQGNSFTLQLFQRTLEETLGSFQKSIHEDMKNLHIEILRQFHIQETDMSSVMSSILKNQVELMKEVQSLRKENQQLRQLL</sequence>
<dbReference type="PANTHER" id="PTHR45096:SF1">
    <property type="entry name" value="PROTEIN NEDD1"/>
    <property type="match status" value="1"/>
</dbReference>
<feature type="repeat" description="WD" evidence="1">
    <location>
        <begin position="316"/>
        <end position="330"/>
    </location>
</feature>
<reference evidence="3 4" key="1">
    <citation type="journal article" date="2018" name="PLoS Genet.">
        <title>Population sequencing reveals clonal diversity and ancestral inbreeding in the grapevine cultivar Chardonnay.</title>
        <authorList>
            <person name="Roach M.J."/>
            <person name="Johnson D.L."/>
            <person name="Bohlmann J."/>
            <person name="van Vuuren H.J."/>
            <person name="Jones S.J."/>
            <person name="Pretorius I.S."/>
            <person name="Schmidt S.A."/>
            <person name="Borneman A.R."/>
        </authorList>
    </citation>
    <scope>NUCLEOTIDE SEQUENCE [LARGE SCALE GENOMIC DNA]</scope>
    <source>
        <strain evidence="4">cv. Chardonnay</strain>
        <tissue evidence="3">Leaf</tissue>
    </source>
</reference>
<feature type="repeat" description="WD" evidence="1">
    <location>
        <begin position="169"/>
        <end position="193"/>
    </location>
</feature>